<evidence type="ECO:0000256" key="1">
    <source>
        <dbReference type="SAM" id="MobiDB-lite"/>
    </source>
</evidence>
<name>A0A341BUK5_NEOAA</name>
<dbReference type="InParanoid" id="A0A341BUK5"/>
<dbReference type="STRING" id="1706337.A0A341BUK5"/>
<dbReference type="Proteomes" id="UP000252040">
    <property type="component" value="Unplaced"/>
</dbReference>
<dbReference type="KEGG" id="nasi:112402911"/>
<accession>A0A341BUK5</accession>
<evidence type="ECO:0000313" key="3">
    <source>
        <dbReference type="RefSeq" id="XP_024605904.1"/>
    </source>
</evidence>
<keyword evidence="2" id="KW-1185">Reference proteome</keyword>
<dbReference type="RefSeq" id="XP_024605904.1">
    <property type="nucleotide sequence ID" value="XM_024750136.1"/>
</dbReference>
<organism evidence="2 3">
    <name type="scientific">Neophocaena asiaeorientalis asiaeorientalis</name>
    <name type="common">Yangtze finless porpoise</name>
    <name type="synonym">Neophocaena phocaenoides subsp. asiaeorientalis</name>
    <dbReference type="NCBI Taxonomy" id="1706337"/>
    <lineage>
        <taxon>Eukaryota</taxon>
        <taxon>Metazoa</taxon>
        <taxon>Chordata</taxon>
        <taxon>Craniata</taxon>
        <taxon>Vertebrata</taxon>
        <taxon>Euteleostomi</taxon>
        <taxon>Mammalia</taxon>
        <taxon>Eutheria</taxon>
        <taxon>Laurasiatheria</taxon>
        <taxon>Artiodactyla</taxon>
        <taxon>Whippomorpha</taxon>
        <taxon>Cetacea</taxon>
        <taxon>Odontoceti</taxon>
        <taxon>Phocoenidae</taxon>
        <taxon>Neophocaena</taxon>
    </lineage>
</organism>
<proteinExistence type="predicted"/>
<reference evidence="3" key="1">
    <citation type="submission" date="2025-08" db="UniProtKB">
        <authorList>
            <consortium name="RefSeq"/>
        </authorList>
    </citation>
    <scope>IDENTIFICATION</scope>
    <source>
        <tissue evidence="3">Meat</tissue>
    </source>
</reference>
<dbReference type="GeneID" id="112402911"/>
<dbReference type="AlphaFoldDB" id="A0A341BUK5"/>
<evidence type="ECO:0000313" key="2">
    <source>
        <dbReference type="Proteomes" id="UP000252040"/>
    </source>
</evidence>
<sequence>MGRSEMVVYVQSESVSQGHRKEAEPTRKRKVLTRSLSDYTGPPQLQAAKATAPASKRDPEPQTSKAESEVGLLDTKVSVAQLCGVFLQSARASKRPEL</sequence>
<feature type="region of interest" description="Disordered" evidence="1">
    <location>
        <begin position="1"/>
        <end position="69"/>
    </location>
</feature>
<protein>
    <submittedName>
        <fullName evidence="3">Supervillin-like</fullName>
    </submittedName>
</protein>
<gene>
    <name evidence="3" type="primary">LOC112402911</name>
</gene>